<dbReference type="InterPro" id="IPR010982">
    <property type="entry name" value="Lambda_DNA-bd_dom_sf"/>
</dbReference>
<dbReference type="Gene3D" id="2.60.40.730">
    <property type="entry name" value="SOR catalytic domain"/>
    <property type="match status" value="1"/>
</dbReference>
<dbReference type="SUPFAM" id="SSF47413">
    <property type="entry name" value="lambda repressor-like DNA-binding domains"/>
    <property type="match status" value="1"/>
</dbReference>
<accession>A0AAE3IHI7</accession>
<comment type="caution">
    <text evidence="3">The sequence shown here is derived from an EMBL/GenBank/DDBJ whole genome shotgun (WGS) entry which is preliminary data.</text>
</comment>
<dbReference type="GO" id="GO:0003677">
    <property type="term" value="F:DNA binding"/>
    <property type="evidence" value="ECO:0007669"/>
    <property type="project" value="UniProtKB-KW"/>
</dbReference>
<dbReference type="EMBL" id="JAOQJZ010000005">
    <property type="protein sequence ID" value="MCU6705549.1"/>
    <property type="molecule type" value="Genomic_DNA"/>
</dbReference>
<evidence type="ECO:0000259" key="2">
    <source>
        <dbReference type="PROSITE" id="PS50943"/>
    </source>
</evidence>
<proteinExistence type="predicted"/>
<dbReference type="Gene3D" id="1.10.260.40">
    <property type="entry name" value="lambda repressor-like DNA-binding domains"/>
    <property type="match status" value="1"/>
</dbReference>
<dbReference type="GO" id="GO:0016491">
    <property type="term" value="F:oxidoreductase activity"/>
    <property type="evidence" value="ECO:0007669"/>
    <property type="project" value="InterPro"/>
</dbReference>
<dbReference type="PROSITE" id="PS50943">
    <property type="entry name" value="HTH_CROC1"/>
    <property type="match status" value="1"/>
</dbReference>
<feature type="domain" description="HTH cro/C1-type" evidence="2">
    <location>
        <begin position="10"/>
        <end position="64"/>
    </location>
</feature>
<dbReference type="PANTHER" id="PTHR46558:SF11">
    <property type="entry name" value="HTH-TYPE TRANSCRIPTIONAL REGULATOR XRE"/>
    <property type="match status" value="1"/>
</dbReference>
<dbReference type="SMART" id="SM00530">
    <property type="entry name" value="HTH_XRE"/>
    <property type="match status" value="1"/>
</dbReference>
<dbReference type="SUPFAM" id="SSF57802">
    <property type="entry name" value="Rubredoxin-like"/>
    <property type="match status" value="1"/>
</dbReference>
<dbReference type="AlphaFoldDB" id="A0AAE3IHI7"/>
<organism evidence="3 4">
    <name type="scientific">Hominimerdicola aceti</name>
    <dbReference type="NCBI Taxonomy" id="2981726"/>
    <lineage>
        <taxon>Bacteria</taxon>
        <taxon>Bacillati</taxon>
        <taxon>Bacillota</taxon>
        <taxon>Clostridia</taxon>
        <taxon>Eubacteriales</taxon>
        <taxon>Oscillospiraceae</taxon>
        <taxon>Hominimerdicola</taxon>
    </lineage>
</organism>
<name>A0AAE3IHI7_9FIRM</name>
<dbReference type="CDD" id="cd00093">
    <property type="entry name" value="HTH_XRE"/>
    <property type="match status" value="1"/>
</dbReference>
<dbReference type="GO" id="GO:0005506">
    <property type="term" value="F:iron ion binding"/>
    <property type="evidence" value="ECO:0007669"/>
    <property type="project" value="InterPro"/>
</dbReference>
<dbReference type="RefSeq" id="WP_117938994.1">
    <property type="nucleotide sequence ID" value="NZ_JAOQJZ010000005.1"/>
</dbReference>
<evidence type="ECO:0000313" key="4">
    <source>
        <dbReference type="Proteomes" id="UP001208131"/>
    </source>
</evidence>
<evidence type="ECO:0000256" key="1">
    <source>
        <dbReference type="ARBA" id="ARBA00023125"/>
    </source>
</evidence>
<gene>
    <name evidence="3" type="ORF">OCV57_06370</name>
</gene>
<dbReference type="Pfam" id="PF01381">
    <property type="entry name" value="HTH_3"/>
    <property type="match status" value="1"/>
</dbReference>
<keyword evidence="4" id="KW-1185">Reference proteome</keyword>
<protein>
    <submittedName>
        <fullName evidence="3">Helix-turn-helix domain-containing protein</fullName>
    </submittedName>
</protein>
<keyword evidence="1" id="KW-0238">DNA-binding</keyword>
<dbReference type="InterPro" id="IPR001387">
    <property type="entry name" value="Cro/C1-type_HTH"/>
</dbReference>
<evidence type="ECO:0000313" key="3">
    <source>
        <dbReference type="EMBL" id="MCU6705549.1"/>
    </source>
</evidence>
<sequence>MDNEKTGRLIRELRTEKGLTQAQLAQLIHVSDKAVSKWERGLGCPDVSLLGTLSEVLEVNIDKLLQGELGENSEAVTMNKIKFYVCEKCGSVFTSLGGGELSCCGKKLTPLTMKDADEGHALKLEEVEDEWFVTCPHEMTKGHYISFIAFVSYDRVTLVKTYPEQDLAVRFPQSRAGYFCYYCTNDGFYKFKP</sequence>
<reference evidence="3 4" key="1">
    <citation type="journal article" date="2021" name="ISME Commun">
        <title>Automated analysis of genomic sequences facilitates high-throughput and comprehensive description of bacteria.</title>
        <authorList>
            <person name="Hitch T.C.A."/>
        </authorList>
    </citation>
    <scope>NUCLEOTIDE SEQUENCE [LARGE SCALE GENOMIC DNA]</scope>
    <source>
        <strain evidence="3 4">Sanger_31</strain>
    </source>
</reference>
<dbReference type="PANTHER" id="PTHR46558">
    <property type="entry name" value="TRACRIPTIONAL REGULATORY PROTEIN-RELATED-RELATED"/>
    <property type="match status" value="1"/>
</dbReference>
<dbReference type="SUPFAM" id="SSF49367">
    <property type="entry name" value="Superoxide reductase-like"/>
    <property type="match status" value="1"/>
</dbReference>
<dbReference type="Proteomes" id="UP001208131">
    <property type="component" value="Unassembled WGS sequence"/>
</dbReference>
<dbReference type="InterPro" id="IPR036073">
    <property type="entry name" value="Desulfoferrodoxin_Fe-bd_dom_sf"/>
</dbReference>